<sequence length="55" mass="6368">MGILVRFHLCKLLHHPKFLFVIVQRRSVIANQILKTCPLLLVSPYQDLILQITAD</sequence>
<reference evidence="1" key="1">
    <citation type="submission" date="2014-09" db="EMBL/GenBank/DDBJ databases">
        <authorList>
            <person name="Magalhaes I.L.F."/>
            <person name="Oliveira U."/>
            <person name="Santos F.R."/>
            <person name="Vidigal T.H.D.A."/>
            <person name="Brescovit A.D."/>
            <person name="Santos A.J."/>
        </authorList>
    </citation>
    <scope>NUCLEOTIDE SEQUENCE</scope>
    <source>
        <tissue evidence="1">Shoot tissue taken approximately 20 cm above the soil surface</tissue>
    </source>
</reference>
<dbReference type="EMBL" id="GBRH01182661">
    <property type="protein sequence ID" value="JAE15235.1"/>
    <property type="molecule type" value="Transcribed_RNA"/>
</dbReference>
<name>A0A0A9FQX1_ARUDO</name>
<dbReference type="AlphaFoldDB" id="A0A0A9FQX1"/>
<organism evidence="1">
    <name type="scientific">Arundo donax</name>
    <name type="common">Giant reed</name>
    <name type="synonym">Donax arundinaceus</name>
    <dbReference type="NCBI Taxonomy" id="35708"/>
    <lineage>
        <taxon>Eukaryota</taxon>
        <taxon>Viridiplantae</taxon>
        <taxon>Streptophyta</taxon>
        <taxon>Embryophyta</taxon>
        <taxon>Tracheophyta</taxon>
        <taxon>Spermatophyta</taxon>
        <taxon>Magnoliopsida</taxon>
        <taxon>Liliopsida</taxon>
        <taxon>Poales</taxon>
        <taxon>Poaceae</taxon>
        <taxon>PACMAD clade</taxon>
        <taxon>Arundinoideae</taxon>
        <taxon>Arundineae</taxon>
        <taxon>Arundo</taxon>
    </lineage>
</organism>
<evidence type="ECO:0000313" key="1">
    <source>
        <dbReference type="EMBL" id="JAE15235.1"/>
    </source>
</evidence>
<proteinExistence type="predicted"/>
<reference evidence="1" key="2">
    <citation type="journal article" date="2015" name="Data Brief">
        <title>Shoot transcriptome of the giant reed, Arundo donax.</title>
        <authorList>
            <person name="Barrero R.A."/>
            <person name="Guerrero F.D."/>
            <person name="Moolhuijzen P."/>
            <person name="Goolsby J.A."/>
            <person name="Tidwell J."/>
            <person name="Bellgard S.E."/>
            <person name="Bellgard M.I."/>
        </authorList>
    </citation>
    <scope>NUCLEOTIDE SEQUENCE</scope>
    <source>
        <tissue evidence="1">Shoot tissue taken approximately 20 cm above the soil surface</tissue>
    </source>
</reference>
<protein>
    <submittedName>
        <fullName evidence="1">Uncharacterized protein</fullName>
    </submittedName>
</protein>
<accession>A0A0A9FQX1</accession>